<sequence>MRTVRLTTCKDAFQANLIKGALENEGIESVLHNENFSNLYRGMGTDFAGVDILVYEDDYEAALHLLERNGMVENHRMLCPRCGSADVKFRLQRRHRVRAFFAVLLSLLSGGSPGTNHWECVCQHCGAVFDAAEAQPEKNKGTME</sequence>
<dbReference type="Proteomes" id="UP000717835">
    <property type="component" value="Unassembled WGS sequence"/>
</dbReference>
<organism evidence="2 3">
    <name type="scientific">Mediterranea massiliensis</name>
    <dbReference type="NCBI Taxonomy" id="1841865"/>
    <lineage>
        <taxon>Bacteria</taxon>
        <taxon>Pseudomonadati</taxon>
        <taxon>Bacteroidota</taxon>
        <taxon>Bacteroidia</taxon>
        <taxon>Bacteroidales</taxon>
        <taxon>Bacteroidaceae</taxon>
        <taxon>Mediterranea</taxon>
    </lineage>
</organism>
<feature type="domain" description="DUF2007" evidence="1">
    <location>
        <begin position="5"/>
        <end position="68"/>
    </location>
</feature>
<proteinExistence type="predicted"/>
<gene>
    <name evidence="2" type="ORF">K8W02_10550</name>
</gene>
<dbReference type="Pfam" id="PF09413">
    <property type="entry name" value="DUF2007"/>
    <property type="match status" value="1"/>
</dbReference>
<evidence type="ECO:0000313" key="2">
    <source>
        <dbReference type="EMBL" id="HJF92802.1"/>
    </source>
</evidence>
<dbReference type="SUPFAM" id="SSF54913">
    <property type="entry name" value="GlnB-like"/>
    <property type="match status" value="1"/>
</dbReference>
<dbReference type="AlphaFoldDB" id="A0A921LEU2"/>
<evidence type="ECO:0000313" key="3">
    <source>
        <dbReference type="Proteomes" id="UP000717835"/>
    </source>
</evidence>
<reference evidence="2" key="2">
    <citation type="submission" date="2021-09" db="EMBL/GenBank/DDBJ databases">
        <authorList>
            <person name="Gilroy R."/>
        </authorList>
    </citation>
    <scope>NUCLEOTIDE SEQUENCE</scope>
    <source>
        <strain evidence="2">CHK55-1828</strain>
    </source>
</reference>
<dbReference type="InterPro" id="IPR018551">
    <property type="entry name" value="DUF2007"/>
</dbReference>
<dbReference type="RefSeq" id="WP_022021762.1">
    <property type="nucleotide sequence ID" value="NZ_CAUDDV010000002.1"/>
</dbReference>
<evidence type="ECO:0000259" key="1">
    <source>
        <dbReference type="Pfam" id="PF09413"/>
    </source>
</evidence>
<name>A0A921LEU2_9BACT</name>
<dbReference type="EMBL" id="DYVX01000084">
    <property type="protein sequence ID" value="HJF92802.1"/>
    <property type="molecule type" value="Genomic_DNA"/>
</dbReference>
<dbReference type="Gene3D" id="3.30.70.790">
    <property type="entry name" value="UreE, C-terminal domain"/>
    <property type="match status" value="1"/>
</dbReference>
<accession>A0A921LEU2</accession>
<protein>
    <submittedName>
        <fullName evidence="2">DUF2007 domain-containing protein</fullName>
    </submittedName>
</protein>
<comment type="caution">
    <text evidence="2">The sequence shown here is derived from an EMBL/GenBank/DDBJ whole genome shotgun (WGS) entry which is preliminary data.</text>
</comment>
<reference evidence="2" key="1">
    <citation type="journal article" date="2021" name="PeerJ">
        <title>Extensive microbial diversity within the chicken gut microbiome revealed by metagenomics and culture.</title>
        <authorList>
            <person name="Gilroy R."/>
            <person name="Ravi A."/>
            <person name="Getino M."/>
            <person name="Pursley I."/>
            <person name="Horton D.L."/>
            <person name="Alikhan N.F."/>
            <person name="Baker D."/>
            <person name="Gharbi K."/>
            <person name="Hall N."/>
            <person name="Watson M."/>
            <person name="Adriaenssens E.M."/>
            <person name="Foster-Nyarko E."/>
            <person name="Jarju S."/>
            <person name="Secka A."/>
            <person name="Antonio M."/>
            <person name="Oren A."/>
            <person name="Chaudhuri R.R."/>
            <person name="La Ragione R."/>
            <person name="Hildebrand F."/>
            <person name="Pallen M.J."/>
        </authorList>
    </citation>
    <scope>NUCLEOTIDE SEQUENCE</scope>
    <source>
        <strain evidence="2">CHK55-1828</strain>
    </source>
</reference>
<dbReference type="InterPro" id="IPR011322">
    <property type="entry name" value="N-reg_PII-like_a/b"/>
</dbReference>